<dbReference type="VEuPathDB" id="AmoebaDB:NF0009940"/>
<feature type="region of interest" description="Disordered" evidence="1">
    <location>
        <begin position="176"/>
        <end position="205"/>
    </location>
</feature>
<keyword evidence="4" id="KW-1185">Reference proteome</keyword>
<keyword evidence="2" id="KW-1133">Transmembrane helix</keyword>
<feature type="transmembrane region" description="Helical" evidence="2">
    <location>
        <begin position="303"/>
        <end position="326"/>
    </location>
</feature>
<reference evidence="3 4" key="1">
    <citation type="journal article" date="2019" name="Sci. Rep.">
        <title>Nanopore sequencing improves the draft genome of the human pathogenic amoeba Naegleria fowleri.</title>
        <authorList>
            <person name="Liechti N."/>
            <person name="Schurch N."/>
            <person name="Bruggmann R."/>
            <person name="Wittwer M."/>
        </authorList>
    </citation>
    <scope>NUCLEOTIDE SEQUENCE [LARGE SCALE GENOMIC DNA]</scope>
    <source>
        <strain evidence="3 4">ATCC 30894</strain>
    </source>
</reference>
<evidence type="ECO:0000256" key="1">
    <source>
        <dbReference type="SAM" id="MobiDB-lite"/>
    </source>
</evidence>
<comment type="caution">
    <text evidence="3">The sequence shown here is derived from an EMBL/GenBank/DDBJ whole genome shotgun (WGS) entry which is preliminary data.</text>
</comment>
<evidence type="ECO:0000313" key="4">
    <source>
        <dbReference type="Proteomes" id="UP000444721"/>
    </source>
</evidence>
<feature type="compositionally biased region" description="Polar residues" evidence="1">
    <location>
        <begin position="181"/>
        <end position="205"/>
    </location>
</feature>
<name>A0A6A5BNX5_NAEFO</name>
<evidence type="ECO:0000313" key="3">
    <source>
        <dbReference type="EMBL" id="KAF0978787.1"/>
    </source>
</evidence>
<dbReference type="VEuPathDB" id="AmoebaDB:NF0009950"/>
<dbReference type="Proteomes" id="UP000444721">
    <property type="component" value="Unassembled WGS sequence"/>
</dbReference>
<dbReference type="VEuPathDB" id="AmoebaDB:NfTy_032670"/>
<dbReference type="OrthoDB" id="10266538at2759"/>
<accession>A0A6A5BNX5</accession>
<keyword evidence="2" id="KW-0472">Membrane</keyword>
<organism evidence="3 4">
    <name type="scientific">Naegleria fowleri</name>
    <name type="common">Brain eating amoeba</name>
    <dbReference type="NCBI Taxonomy" id="5763"/>
    <lineage>
        <taxon>Eukaryota</taxon>
        <taxon>Discoba</taxon>
        <taxon>Heterolobosea</taxon>
        <taxon>Tetramitia</taxon>
        <taxon>Eutetramitia</taxon>
        <taxon>Vahlkampfiidae</taxon>
        <taxon>Naegleria</taxon>
    </lineage>
</organism>
<proteinExistence type="predicted"/>
<gene>
    <name evidence="3" type="ORF">FDP41_001857</name>
</gene>
<evidence type="ECO:0000256" key="2">
    <source>
        <dbReference type="SAM" id="Phobius"/>
    </source>
</evidence>
<keyword evidence="2" id="KW-0812">Transmembrane</keyword>
<sequence>MNHLLNRCQGTRAQHFSSSVTRRRSFKDLLFTIANHVDSQNAIHNYGSPNIHHQRQDCHHHQFGSVSTKKTLIGHHNVNQCNVNQLIFLYKSFSMNHSSFVKEFHRSLLKRENAKNHDSQVVVTSSSSATGSISSTSQIVENVKVLETTTTASSQQAAPPATATIVIIQQQQQQQQQHQQPLTSPNVSTHSIADQTTQPLPTTNSAFHHFSSAAIGTTNNVAAQSSTTTSTIIKIDSQVISKEIEKAVTEQIKQKLKHAYEPTREEFEAMESLEHEHLYEEGTRKKIGWIQKFRTFLRKTSTLLSNLLLIGKVLPANAIATLFFSYYKMEKNYKQRCFEQRITASLNFIDHETNTFKVRNIFCKNLDEVVLNNQAVVQLIQEAAAKTTSESPIVILPDDDKWFCLHLIQSAISQNVCASGYFRQEHIYGEVRWNTVKLMAKMYKEQYESIIHTGFGDLMRVEIVLSM</sequence>
<dbReference type="VEuPathDB" id="AmoebaDB:FDP41_001857"/>
<protein>
    <submittedName>
        <fullName evidence="3">Uncharacterized protein</fullName>
    </submittedName>
</protein>
<dbReference type="EMBL" id="VFQX01000028">
    <property type="protein sequence ID" value="KAF0978787.1"/>
    <property type="molecule type" value="Genomic_DNA"/>
</dbReference>
<dbReference type="AlphaFoldDB" id="A0A6A5BNX5"/>
<dbReference type="RefSeq" id="XP_044563500.1">
    <property type="nucleotide sequence ID" value="XM_044704987.1"/>
</dbReference>
<dbReference type="GeneID" id="68109075"/>